<dbReference type="Pfam" id="PF00858">
    <property type="entry name" value="ASC"/>
    <property type="match status" value="1"/>
</dbReference>
<keyword evidence="7 11" id="KW-0406">Ion transport</keyword>
<evidence type="ECO:0000256" key="7">
    <source>
        <dbReference type="ARBA" id="ARBA00023065"/>
    </source>
</evidence>
<evidence type="ECO:0000313" key="13">
    <source>
        <dbReference type="Proteomes" id="UP001626550"/>
    </source>
</evidence>
<comment type="similarity">
    <text evidence="11">Belongs to the amiloride-sensitive sodium channel (TC 1.A.6) family.</text>
</comment>
<evidence type="ECO:0000256" key="5">
    <source>
        <dbReference type="ARBA" id="ARBA00022989"/>
    </source>
</evidence>
<evidence type="ECO:0000256" key="8">
    <source>
        <dbReference type="ARBA" id="ARBA00023136"/>
    </source>
</evidence>
<feature type="non-terminal residue" evidence="12">
    <location>
        <position position="191"/>
    </location>
</feature>
<keyword evidence="2 11" id="KW-0813">Transport</keyword>
<dbReference type="AlphaFoldDB" id="A0ABD2PLC3"/>
<keyword evidence="5" id="KW-1133">Transmembrane helix</keyword>
<dbReference type="GO" id="GO:0016020">
    <property type="term" value="C:membrane"/>
    <property type="evidence" value="ECO:0007669"/>
    <property type="project" value="UniProtKB-SubCell"/>
</dbReference>
<dbReference type="Gene3D" id="2.60.470.10">
    <property type="entry name" value="Acid-sensing ion channels like domains"/>
    <property type="match status" value="1"/>
</dbReference>
<dbReference type="InterPro" id="IPR001873">
    <property type="entry name" value="ENaC"/>
</dbReference>
<keyword evidence="10 11" id="KW-0407">Ion channel</keyword>
<evidence type="ECO:0000256" key="6">
    <source>
        <dbReference type="ARBA" id="ARBA00023053"/>
    </source>
</evidence>
<comment type="subcellular location">
    <subcellularLocation>
        <location evidence="1">Membrane</location>
        <topology evidence="1">Multi-pass membrane protein</topology>
    </subcellularLocation>
</comment>
<dbReference type="EMBL" id="JBJKFK010006561">
    <property type="protein sequence ID" value="KAL3307758.1"/>
    <property type="molecule type" value="Genomic_DNA"/>
</dbReference>
<evidence type="ECO:0000256" key="2">
    <source>
        <dbReference type="ARBA" id="ARBA00022448"/>
    </source>
</evidence>
<keyword evidence="6" id="KW-0915">Sodium</keyword>
<keyword evidence="13" id="KW-1185">Reference proteome</keyword>
<keyword evidence="8" id="KW-0472">Membrane</keyword>
<keyword evidence="9 11" id="KW-0739">Sodium transport</keyword>
<evidence type="ECO:0000256" key="3">
    <source>
        <dbReference type="ARBA" id="ARBA00022461"/>
    </source>
</evidence>
<evidence type="ECO:0000256" key="11">
    <source>
        <dbReference type="RuleBase" id="RU000679"/>
    </source>
</evidence>
<keyword evidence="3 11" id="KW-0894">Sodium channel</keyword>
<feature type="non-terminal residue" evidence="12">
    <location>
        <position position="1"/>
    </location>
</feature>
<dbReference type="Proteomes" id="UP001626550">
    <property type="component" value="Unassembled WGS sequence"/>
</dbReference>
<comment type="caution">
    <text evidence="12">The sequence shown here is derived from an EMBL/GenBank/DDBJ whole genome shotgun (WGS) entry which is preliminary data.</text>
</comment>
<evidence type="ECO:0000256" key="10">
    <source>
        <dbReference type="ARBA" id="ARBA00023303"/>
    </source>
</evidence>
<evidence type="ECO:0000313" key="12">
    <source>
        <dbReference type="EMBL" id="KAL3307758.1"/>
    </source>
</evidence>
<dbReference type="PANTHER" id="PTHR11690:SF248">
    <property type="entry name" value="PICKPOCKET 17, ISOFORM A"/>
    <property type="match status" value="1"/>
</dbReference>
<evidence type="ECO:0000256" key="4">
    <source>
        <dbReference type="ARBA" id="ARBA00022692"/>
    </source>
</evidence>
<name>A0ABD2PLC3_9PLAT</name>
<reference evidence="12 13" key="1">
    <citation type="submission" date="2024-11" db="EMBL/GenBank/DDBJ databases">
        <title>Adaptive evolution of stress response genes in parasites aligns with host niche diversity.</title>
        <authorList>
            <person name="Hahn C."/>
            <person name="Resl P."/>
        </authorList>
    </citation>
    <scope>NUCLEOTIDE SEQUENCE [LARGE SCALE GENOMIC DNA]</scope>
    <source>
        <strain evidence="12">EGGRZ-B1_66</strain>
        <tissue evidence="12">Body</tissue>
    </source>
</reference>
<accession>A0ABD2PLC3</accession>
<dbReference type="GO" id="GO:0005272">
    <property type="term" value="F:sodium channel activity"/>
    <property type="evidence" value="ECO:0007669"/>
    <property type="project" value="UniProtKB-KW"/>
</dbReference>
<sequence length="191" mass="22170">DRAAVIRVKKYIDHKYFNCYTIEPSREQSQKMTQLRVLVKLVPQDQIPAAYLSFSSDTFQRGEGVKLVLHEESTLPDIELEGISLQPGRMNEINFKVIKTIKLKLPNSDCSLDNVPRHDYYGEKFLFSPNQCIKALEQWNILQNCQCLLLNFPISFDQLRGTNKSLDSSQFCVRLPNDRNFNQFTSRIECC</sequence>
<proteinExistence type="inferred from homology"/>
<evidence type="ECO:0000256" key="1">
    <source>
        <dbReference type="ARBA" id="ARBA00004141"/>
    </source>
</evidence>
<evidence type="ECO:0000256" key="9">
    <source>
        <dbReference type="ARBA" id="ARBA00023201"/>
    </source>
</evidence>
<gene>
    <name evidence="12" type="ORF">Ciccas_013722</name>
</gene>
<dbReference type="PRINTS" id="PR01078">
    <property type="entry name" value="AMINACHANNEL"/>
</dbReference>
<protein>
    <submittedName>
        <fullName evidence="12">Uncharacterized protein</fullName>
    </submittedName>
</protein>
<dbReference type="PANTHER" id="PTHR11690">
    <property type="entry name" value="AMILORIDE-SENSITIVE SODIUM CHANNEL-RELATED"/>
    <property type="match status" value="1"/>
</dbReference>
<organism evidence="12 13">
    <name type="scientific">Cichlidogyrus casuarinus</name>
    <dbReference type="NCBI Taxonomy" id="1844966"/>
    <lineage>
        <taxon>Eukaryota</taxon>
        <taxon>Metazoa</taxon>
        <taxon>Spiralia</taxon>
        <taxon>Lophotrochozoa</taxon>
        <taxon>Platyhelminthes</taxon>
        <taxon>Monogenea</taxon>
        <taxon>Monopisthocotylea</taxon>
        <taxon>Dactylogyridea</taxon>
        <taxon>Ancyrocephalidae</taxon>
        <taxon>Cichlidogyrus</taxon>
    </lineage>
</organism>
<keyword evidence="4 11" id="KW-0812">Transmembrane</keyword>